<proteinExistence type="inferred from homology"/>
<dbReference type="Proteomes" id="UP000698800">
    <property type="component" value="Unassembled WGS sequence"/>
</dbReference>
<feature type="domain" description="Glycosyl transferase CAP10" evidence="3">
    <location>
        <begin position="276"/>
        <end position="574"/>
    </location>
</feature>
<gene>
    <name evidence="4" type="ORF">FGG08_001654</name>
</gene>
<evidence type="ECO:0000313" key="5">
    <source>
        <dbReference type="Proteomes" id="UP000698800"/>
    </source>
</evidence>
<sequence length="582" mass="66599">MFMLRNILEVTRSSTISDHPIDTLIRGAKQEHDLRLKEASAVRSLNGAVNEYRRRYDRHPPPGFDVWYDFATARSSVVISDYDSIHNDLLPFWSLPPAELRRRTWELVSDPSNDIAAIRIRNGSAWPSENISHPYYPMLRDVADMVNGFSSLLPDMDLAINLNNDCRVAVPWSEVEKMREFGRNAGTLEWGKDVHWSVDRAGGWETAAAESVQGAIFDRPSLKETFLSYGTVGCSPGSRALTNRVWDKHKLCLSCIQPHSLGGFMHNWTLAADVCHQPDLANLHGQYMLPWRFKGTHRLMPVFSQRKLHGFNDILYPGGWLYDGAEEYAPTYSPSTEHPDPPFREKANSLFWRGQAVEGISVSGNWKGMTPQRFAYLANDGKSIDDYAIVLADTPDGKYTYRQLAHANLHSSLSLDVAFDRSFALCVGPDCVDQKKSFNISSKRIPFQQHWQSRYLLDIDDGLFGHFLPFLKSGSLPFRMGIFREWYDSRISPWLHFVPLDSRLHALHSTLAYFQGIDTTDMNGRPVRLAAHEREAESIAEAGREWADEVTREEDKLIYFFRLCLEWGRLTDDRRDEIGFQM</sequence>
<dbReference type="PANTHER" id="PTHR12203:SF35">
    <property type="entry name" value="PROTEIN O-GLUCOSYLTRANSFERASE 1"/>
    <property type="match status" value="1"/>
</dbReference>
<comment type="similarity">
    <text evidence="1">Belongs to the glycosyltransferase 90 family.</text>
</comment>
<dbReference type="SMART" id="SM00672">
    <property type="entry name" value="CAP10"/>
    <property type="match status" value="1"/>
</dbReference>
<comment type="caution">
    <text evidence="4">The sequence shown here is derived from an EMBL/GenBank/DDBJ whole genome shotgun (WGS) entry which is preliminary data.</text>
</comment>
<name>A0A9P8I6J6_9PEZI</name>
<dbReference type="EMBL" id="JAGHQL010000022">
    <property type="protein sequence ID" value="KAH0544209.1"/>
    <property type="molecule type" value="Genomic_DNA"/>
</dbReference>
<reference evidence="4" key="1">
    <citation type="submission" date="2021-03" db="EMBL/GenBank/DDBJ databases">
        <title>Comparative genomics and phylogenomic investigation of the class Geoglossomycetes provide insights into ecological specialization and systematics.</title>
        <authorList>
            <person name="Melie T."/>
            <person name="Pirro S."/>
            <person name="Miller A.N."/>
            <person name="Quandt A."/>
        </authorList>
    </citation>
    <scope>NUCLEOTIDE SEQUENCE</scope>
    <source>
        <strain evidence="4">GBOQ0MN5Z8</strain>
    </source>
</reference>
<evidence type="ECO:0000256" key="2">
    <source>
        <dbReference type="ARBA" id="ARBA00022679"/>
    </source>
</evidence>
<dbReference type="InterPro" id="IPR006598">
    <property type="entry name" value="CAP10"/>
</dbReference>
<organism evidence="4 5">
    <name type="scientific">Glutinoglossum americanum</name>
    <dbReference type="NCBI Taxonomy" id="1670608"/>
    <lineage>
        <taxon>Eukaryota</taxon>
        <taxon>Fungi</taxon>
        <taxon>Dikarya</taxon>
        <taxon>Ascomycota</taxon>
        <taxon>Pezizomycotina</taxon>
        <taxon>Geoglossomycetes</taxon>
        <taxon>Geoglossales</taxon>
        <taxon>Geoglossaceae</taxon>
        <taxon>Glutinoglossum</taxon>
    </lineage>
</organism>
<evidence type="ECO:0000256" key="1">
    <source>
        <dbReference type="ARBA" id="ARBA00010118"/>
    </source>
</evidence>
<dbReference type="InterPro" id="IPR051091">
    <property type="entry name" value="O-Glucosyltr/Glycosyltrsf_90"/>
</dbReference>
<protein>
    <recommendedName>
        <fullName evidence="3">Glycosyl transferase CAP10 domain-containing protein</fullName>
    </recommendedName>
</protein>
<evidence type="ECO:0000313" key="4">
    <source>
        <dbReference type="EMBL" id="KAH0544209.1"/>
    </source>
</evidence>
<accession>A0A9P8I6J6</accession>
<keyword evidence="5" id="KW-1185">Reference proteome</keyword>
<dbReference type="OrthoDB" id="541052at2759"/>
<evidence type="ECO:0000259" key="3">
    <source>
        <dbReference type="SMART" id="SM00672"/>
    </source>
</evidence>
<dbReference type="GO" id="GO:0016740">
    <property type="term" value="F:transferase activity"/>
    <property type="evidence" value="ECO:0007669"/>
    <property type="project" value="UniProtKB-KW"/>
</dbReference>
<dbReference type="AlphaFoldDB" id="A0A9P8I6J6"/>
<dbReference type="PANTHER" id="PTHR12203">
    <property type="entry name" value="KDEL LYS-ASP-GLU-LEU CONTAINING - RELATED"/>
    <property type="match status" value="1"/>
</dbReference>
<keyword evidence="2" id="KW-0808">Transferase</keyword>